<evidence type="ECO:0000256" key="1">
    <source>
        <dbReference type="ARBA" id="ARBA00004613"/>
    </source>
</evidence>
<dbReference type="AlphaFoldDB" id="A0A512C4F2"/>
<dbReference type="InterPro" id="IPR001343">
    <property type="entry name" value="Hemolysn_Ca-bd"/>
</dbReference>
<proteinExistence type="predicted"/>
<organism evidence="3 4">
    <name type="scientific">Microvirga aerophila</name>
    <dbReference type="NCBI Taxonomy" id="670291"/>
    <lineage>
        <taxon>Bacteria</taxon>
        <taxon>Pseudomonadati</taxon>
        <taxon>Pseudomonadota</taxon>
        <taxon>Alphaproteobacteria</taxon>
        <taxon>Hyphomicrobiales</taxon>
        <taxon>Methylobacteriaceae</taxon>
        <taxon>Microvirga</taxon>
    </lineage>
</organism>
<dbReference type="InterPro" id="IPR011049">
    <property type="entry name" value="Serralysin-like_metalloprot_C"/>
</dbReference>
<reference evidence="3 4" key="1">
    <citation type="submission" date="2019-07" db="EMBL/GenBank/DDBJ databases">
        <title>Whole genome shotgun sequence of Microvirga aerophila NBRC 106136.</title>
        <authorList>
            <person name="Hosoyama A."/>
            <person name="Uohara A."/>
            <person name="Ohji S."/>
            <person name="Ichikawa N."/>
        </authorList>
    </citation>
    <scope>NUCLEOTIDE SEQUENCE [LARGE SCALE GENOMIC DNA]</scope>
    <source>
        <strain evidence="3 4">NBRC 106136</strain>
    </source>
</reference>
<evidence type="ECO:0000256" key="2">
    <source>
        <dbReference type="ARBA" id="ARBA00022525"/>
    </source>
</evidence>
<name>A0A512C4F2_9HYPH</name>
<dbReference type="InterPro" id="IPR018511">
    <property type="entry name" value="Hemolysin-typ_Ca-bd_CS"/>
</dbReference>
<dbReference type="PROSITE" id="PS00330">
    <property type="entry name" value="HEMOLYSIN_CALCIUM"/>
    <property type="match status" value="3"/>
</dbReference>
<dbReference type="Proteomes" id="UP000321085">
    <property type="component" value="Unassembled WGS sequence"/>
</dbReference>
<dbReference type="PRINTS" id="PR00313">
    <property type="entry name" value="CABNDNGRPT"/>
</dbReference>
<evidence type="ECO:0000313" key="4">
    <source>
        <dbReference type="Proteomes" id="UP000321085"/>
    </source>
</evidence>
<dbReference type="Gene3D" id="2.150.10.10">
    <property type="entry name" value="Serralysin-like metalloprotease, C-terminal"/>
    <property type="match status" value="2"/>
</dbReference>
<dbReference type="SUPFAM" id="SSF51120">
    <property type="entry name" value="beta-Roll"/>
    <property type="match status" value="2"/>
</dbReference>
<evidence type="ECO:0000313" key="3">
    <source>
        <dbReference type="EMBL" id="GEO19104.1"/>
    </source>
</evidence>
<dbReference type="RefSeq" id="WP_147023350.1">
    <property type="nucleotide sequence ID" value="NZ_BJYU01000324.1"/>
</dbReference>
<comment type="caution">
    <text evidence="3">The sequence shown here is derived from an EMBL/GenBank/DDBJ whole genome shotgun (WGS) entry which is preliminary data.</text>
</comment>
<protein>
    <recommendedName>
        <fullName evidence="5">Calcium-binding protein</fullName>
    </recommendedName>
</protein>
<dbReference type="PANTHER" id="PTHR38340">
    <property type="entry name" value="S-LAYER PROTEIN"/>
    <property type="match status" value="1"/>
</dbReference>
<comment type="subcellular location">
    <subcellularLocation>
        <location evidence="1">Secreted</location>
    </subcellularLocation>
</comment>
<keyword evidence="4" id="KW-1185">Reference proteome</keyword>
<dbReference type="GO" id="GO:0005576">
    <property type="term" value="C:extracellular region"/>
    <property type="evidence" value="ECO:0007669"/>
    <property type="project" value="UniProtKB-SubCell"/>
</dbReference>
<dbReference type="Pfam" id="PF00353">
    <property type="entry name" value="HemolysinCabind"/>
    <property type="match status" value="2"/>
</dbReference>
<gene>
    <name evidence="3" type="ORF">MAE02_68000</name>
</gene>
<keyword evidence="2" id="KW-0964">Secreted</keyword>
<dbReference type="PANTHER" id="PTHR38340:SF1">
    <property type="entry name" value="S-LAYER PROTEIN"/>
    <property type="match status" value="1"/>
</dbReference>
<dbReference type="InterPro" id="IPR050557">
    <property type="entry name" value="RTX_toxin/Mannuronan_C5-epim"/>
</dbReference>
<evidence type="ECO:0008006" key="5">
    <source>
        <dbReference type="Google" id="ProtNLM"/>
    </source>
</evidence>
<sequence>MAIFRISNLAGQGIDMRYAAFGLSYQGESTFAVDDQYDPISGYGTAIFGVSNNPVVNQYDIHYQQLGVDWFRVDEFRGGRSGVNVFQASNLNLVGTSSAVISLNVSYDEMTEANDEFYGNDYADNIFAWTGNDIIFGNGGDDNIAGSNGNDYIDGGWGIDTATFFGNISNYVFSRNPDGSVQVTDLTGLIGSDTVTNVEWFQFSDRLLSFSDLFPVAPPLPPTPAEPATPEEVYAGNNTLYGTSGSNTLKGYGGNDKLYGQGGNDYLYGGTGNDALYGGTGKDAFVFNTKANKATNKDAIKDFRVIDDTVRLDNAVFTKVGANGTLKTSAFWTNTTGKAHDRSDRIIYDKDSGVLYYDADGSGKGAATAFATISKNLAMTNKDFYVI</sequence>
<accession>A0A512C4F2</accession>
<dbReference type="EMBL" id="BJYU01000324">
    <property type="protein sequence ID" value="GEO19104.1"/>
    <property type="molecule type" value="Genomic_DNA"/>
</dbReference>
<dbReference type="GO" id="GO:0005509">
    <property type="term" value="F:calcium ion binding"/>
    <property type="evidence" value="ECO:0007669"/>
    <property type="project" value="InterPro"/>
</dbReference>